<dbReference type="PANTHER" id="PTHR21141:SF5">
    <property type="entry name" value="LARGE RIBOSOMAL SUBUNIT PROTEIN P2"/>
    <property type="match status" value="1"/>
</dbReference>
<evidence type="ECO:0000256" key="6">
    <source>
        <dbReference type="ARBA" id="ARBA00035443"/>
    </source>
</evidence>
<dbReference type="Gene3D" id="1.10.10.1410">
    <property type="match status" value="1"/>
</dbReference>
<protein>
    <recommendedName>
        <fullName evidence="5">Large ribosomal subunit protein P2</fullName>
    </recommendedName>
    <alternativeName>
        <fullName evidence="6">60S acidic ribosomal protein P2</fullName>
    </alternativeName>
</protein>
<reference evidence="8 9" key="2">
    <citation type="submission" date="2018-11" db="EMBL/GenBank/DDBJ databases">
        <authorList>
            <consortium name="Pathogen Informatics"/>
        </authorList>
    </citation>
    <scope>NUCLEOTIDE SEQUENCE [LARGE SCALE GENOMIC DNA]</scope>
</reference>
<dbReference type="OrthoDB" id="1227494at2759"/>
<organism evidence="10">
    <name type="scientific">Thelazia callipaeda</name>
    <name type="common">Oriental eyeworm</name>
    <name type="synonym">Parasitic nematode</name>
    <dbReference type="NCBI Taxonomy" id="103827"/>
    <lineage>
        <taxon>Eukaryota</taxon>
        <taxon>Metazoa</taxon>
        <taxon>Ecdysozoa</taxon>
        <taxon>Nematoda</taxon>
        <taxon>Chromadorea</taxon>
        <taxon>Rhabditida</taxon>
        <taxon>Spirurina</taxon>
        <taxon>Spiruromorpha</taxon>
        <taxon>Thelazioidea</taxon>
        <taxon>Thelaziidae</taxon>
        <taxon>Thelazia</taxon>
    </lineage>
</organism>
<evidence type="ECO:0000256" key="3">
    <source>
        <dbReference type="ARBA" id="ARBA00022980"/>
    </source>
</evidence>
<accession>A0A0N5CW45</accession>
<proteinExistence type="inferred from homology"/>
<evidence type="ECO:0000313" key="8">
    <source>
        <dbReference type="EMBL" id="VDN01669.1"/>
    </source>
</evidence>
<dbReference type="STRING" id="103827.A0A0N5CW45"/>
<evidence type="ECO:0000256" key="2">
    <source>
        <dbReference type="ARBA" id="ARBA00005436"/>
    </source>
</evidence>
<dbReference type="EMBL" id="UYYF01004292">
    <property type="protein sequence ID" value="VDN01669.1"/>
    <property type="molecule type" value="Genomic_DNA"/>
</dbReference>
<dbReference type="GO" id="GO:0022625">
    <property type="term" value="C:cytosolic large ribosomal subunit"/>
    <property type="evidence" value="ECO:0007669"/>
    <property type="project" value="InterPro"/>
</dbReference>
<feature type="compositionally biased region" description="Basic and acidic residues" evidence="7">
    <location>
        <begin position="95"/>
        <end position="104"/>
    </location>
</feature>
<keyword evidence="3" id="KW-0689">Ribosomal protein</keyword>
<evidence type="ECO:0000256" key="5">
    <source>
        <dbReference type="ARBA" id="ARBA00035301"/>
    </source>
</evidence>
<dbReference type="Proteomes" id="UP000276776">
    <property type="component" value="Unassembled WGS sequence"/>
</dbReference>
<dbReference type="PANTHER" id="PTHR21141">
    <property type="entry name" value="60S ACIDIC RIBOSOMAL PROTEIN FAMILY MEMBER"/>
    <property type="match status" value="1"/>
</dbReference>
<name>A0A0N5CW45_THECL</name>
<dbReference type="FunFam" id="1.10.10.1410:FF:000002">
    <property type="entry name" value="60S acidic ribosomal protein P2"/>
    <property type="match status" value="1"/>
</dbReference>
<dbReference type="GO" id="GO:0003735">
    <property type="term" value="F:structural constituent of ribosome"/>
    <property type="evidence" value="ECO:0007669"/>
    <property type="project" value="InterPro"/>
</dbReference>
<keyword evidence="9" id="KW-1185">Reference proteome</keyword>
<feature type="region of interest" description="Disordered" evidence="7">
    <location>
        <begin position="78"/>
        <end position="116"/>
    </location>
</feature>
<comment type="similarity">
    <text evidence="2">Belongs to the eukaryotic ribosomal protein P1/P2 family.</text>
</comment>
<evidence type="ECO:0000313" key="9">
    <source>
        <dbReference type="Proteomes" id="UP000276776"/>
    </source>
</evidence>
<dbReference type="GO" id="GO:0002182">
    <property type="term" value="P:cytoplasmic translational elongation"/>
    <property type="evidence" value="ECO:0007669"/>
    <property type="project" value="InterPro"/>
</dbReference>
<dbReference type="WBParaSite" id="TCLT_0000455701-mRNA-1">
    <property type="protein sequence ID" value="TCLT_0000455701-mRNA-1"/>
    <property type="gene ID" value="TCLT_0000455701"/>
</dbReference>
<comment type="function">
    <text evidence="1">Plays an important role in the elongation step of protein synthesis.</text>
</comment>
<gene>
    <name evidence="8" type="ORF">TCLT_LOCUS4546</name>
</gene>
<keyword evidence="4" id="KW-0687">Ribonucleoprotein</keyword>
<dbReference type="AlphaFoldDB" id="A0A0N5CW45"/>
<sequence>MRYVAAYMLASLGSKRQVTANDIQDILLCVGIECVREKAEEVIKKMQGKTVDELIVEGSNHLSSVSTTPSTVAAGAVATSVGQKDGPAAPAPALVEKKEEKKEEESDEDMGFGLFD</sequence>
<evidence type="ECO:0000313" key="10">
    <source>
        <dbReference type="WBParaSite" id="TCLT_0000455701-mRNA-1"/>
    </source>
</evidence>
<dbReference type="Pfam" id="PF00428">
    <property type="entry name" value="Ribosomal_60s"/>
    <property type="match status" value="1"/>
</dbReference>
<dbReference type="OMA" id="VDCEHDK"/>
<evidence type="ECO:0000256" key="4">
    <source>
        <dbReference type="ARBA" id="ARBA00023274"/>
    </source>
</evidence>
<dbReference type="HAMAP" id="MF_01478">
    <property type="entry name" value="Ribosomal_L12_arch"/>
    <property type="match status" value="1"/>
</dbReference>
<evidence type="ECO:0000256" key="7">
    <source>
        <dbReference type="SAM" id="MobiDB-lite"/>
    </source>
</evidence>
<reference evidence="10" key="1">
    <citation type="submission" date="2017-02" db="UniProtKB">
        <authorList>
            <consortium name="WormBaseParasite"/>
        </authorList>
    </citation>
    <scope>IDENTIFICATION</scope>
</reference>
<dbReference type="CDD" id="cd05833">
    <property type="entry name" value="Ribosomal_P2"/>
    <property type="match status" value="1"/>
</dbReference>
<dbReference type="InterPro" id="IPR027534">
    <property type="entry name" value="Ribosomal_P1/P2"/>
</dbReference>
<dbReference type="InterPro" id="IPR044076">
    <property type="entry name" value="Ribosomal_P2"/>
</dbReference>
<dbReference type="InterPro" id="IPR038716">
    <property type="entry name" value="P1/P2_N_sf"/>
</dbReference>
<evidence type="ECO:0000256" key="1">
    <source>
        <dbReference type="ARBA" id="ARBA00003362"/>
    </source>
</evidence>